<sequence>MQSIKRLSKNFPRCSSPLLSSDHGFHPRARGVLLQDLQGHILAISEQKIKLPCGHTYLQSFVNSVRFYYPPLCMFVTELILRRPSITDIVLGSEDRDKSEKKLLEVGFWGGTGGKSWDDGFFDGLRAITVQFRHCIFSIQVTYDRDGASVKGGKHGDKGGVSSAVIDLDYPREYIECVSGHVSHVENNWLVVRSLTFVTNKRTFGPYGQTAGLSFTFPLVGLRIVGFKGRSEGYLDAVGFHVSKDASPNARTKELPIISTREMIEELLVSTQRIMIALNLADDDDDGGYATTAFEE</sequence>
<evidence type="ECO:0000313" key="1">
    <source>
        <dbReference type="EMBL" id="KAI4386978.1"/>
    </source>
</evidence>
<evidence type="ECO:0000313" key="2">
    <source>
        <dbReference type="Proteomes" id="UP001057402"/>
    </source>
</evidence>
<reference evidence="2" key="1">
    <citation type="journal article" date="2023" name="Front. Plant Sci.">
        <title>Chromosomal-level genome assembly of Melastoma candidum provides insights into trichome evolution.</title>
        <authorList>
            <person name="Zhong Y."/>
            <person name="Wu W."/>
            <person name="Sun C."/>
            <person name="Zou P."/>
            <person name="Liu Y."/>
            <person name="Dai S."/>
            <person name="Zhou R."/>
        </authorList>
    </citation>
    <scope>NUCLEOTIDE SEQUENCE [LARGE SCALE GENOMIC DNA]</scope>
</reference>
<accession>A0ACB9S8J0</accession>
<protein>
    <submittedName>
        <fullName evidence="1">Uncharacterized protein</fullName>
    </submittedName>
</protein>
<name>A0ACB9S8J0_9MYRT</name>
<organism evidence="1 2">
    <name type="scientific">Melastoma candidum</name>
    <dbReference type="NCBI Taxonomy" id="119954"/>
    <lineage>
        <taxon>Eukaryota</taxon>
        <taxon>Viridiplantae</taxon>
        <taxon>Streptophyta</taxon>
        <taxon>Embryophyta</taxon>
        <taxon>Tracheophyta</taxon>
        <taxon>Spermatophyta</taxon>
        <taxon>Magnoliopsida</taxon>
        <taxon>eudicotyledons</taxon>
        <taxon>Gunneridae</taxon>
        <taxon>Pentapetalae</taxon>
        <taxon>rosids</taxon>
        <taxon>malvids</taxon>
        <taxon>Myrtales</taxon>
        <taxon>Melastomataceae</taxon>
        <taxon>Melastomatoideae</taxon>
        <taxon>Melastomateae</taxon>
        <taxon>Melastoma</taxon>
    </lineage>
</organism>
<proteinExistence type="predicted"/>
<keyword evidence="2" id="KW-1185">Reference proteome</keyword>
<dbReference type="EMBL" id="CM042881">
    <property type="protein sequence ID" value="KAI4386978.1"/>
    <property type="molecule type" value="Genomic_DNA"/>
</dbReference>
<dbReference type="Proteomes" id="UP001057402">
    <property type="component" value="Chromosome 2"/>
</dbReference>
<comment type="caution">
    <text evidence="1">The sequence shown here is derived from an EMBL/GenBank/DDBJ whole genome shotgun (WGS) entry which is preliminary data.</text>
</comment>
<gene>
    <name evidence="1" type="ORF">MLD38_004848</name>
</gene>